<dbReference type="SUPFAM" id="SSF55874">
    <property type="entry name" value="ATPase domain of HSP90 chaperone/DNA topoisomerase II/histidine kinase"/>
    <property type="match status" value="1"/>
</dbReference>
<keyword evidence="1" id="KW-0067">ATP-binding</keyword>
<name>A0A547PCK0_9SPHN</name>
<sequence length="655" mass="73962">MTDSLTTSWDPLEAADGTDEELLSAAKKREIKNILKCYVSNYDPFSELLQNALDAVERRIRMDESFSPKIKVKINLTRNSIEVVDNGCGFEEAEFRSFLAPSVSFKSGGETRGNKGVGVTYIAYGFNELIIRTKNDEFEFQGAIRRGREWVEDQEGTVTRPKIKAHDKKSALFDSVDQGTSFKIKFGGNHIRPNDLGWYQATTPEQWLYLLLIKTPLGAISLPGIVKSAIPFDLIVIDKSGEERSLLDIDAIYKFPHQEVKASQKLSNVKALQQKAVDQGADVSKAVAKLKNSNGLYEVYDKEGIKSLFKMIDGDEEQIDKYNITAYGYFAYSTEIWDQINDKKAKLRKKLRILKGGLQLANNGMPQGDLITIPLTKSIGHQNQTHVIVHFENADPDLGRKGFQPELKDLAERISVAVVRQLSGRRDILKSDSGAQANIDKELKVHEWLKQQERHEEQHPLVLENESFFLPTKKISVGSIPQSEQDVIVLFNQLIAGGVIRGIKLLATSQASQYDGIFRFAAEEPFDNLYFDSDTNPLGVLEEQITSGYVSQPKILEYKYSLDGLIREFESGVKQENDVSLAVFWDMGTEFLKEYNVISLLDEDNIHQRQHHGLTHILNSAHSNFAVICLKELIQRLNDPKTSQEFQTEKYGDDI</sequence>
<comment type="caution">
    <text evidence="1">The sequence shown here is derived from an EMBL/GenBank/DDBJ whole genome shotgun (WGS) entry which is preliminary data.</text>
</comment>
<evidence type="ECO:0000313" key="1">
    <source>
        <dbReference type="EMBL" id="TRD11859.1"/>
    </source>
</evidence>
<protein>
    <submittedName>
        <fullName evidence="1">ATP-binding protein</fullName>
    </submittedName>
</protein>
<organism evidence="1 2">
    <name type="scientific">Erythrobacter insulae</name>
    <dbReference type="NCBI Taxonomy" id="2584124"/>
    <lineage>
        <taxon>Bacteria</taxon>
        <taxon>Pseudomonadati</taxon>
        <taxon>Pseudomonadota</taxon>
        <taxon>Alphaproteobacteria</taxon>
        <taxon>Sphingomonadales</taxon>
        <taxon>Erythrobacteraceae</taxon>
        <taxon>Erythrobacter/Porphyrobacter group</taxon>
        <taxon>Erythrobacter</taxon>
    </lineage>
</organism>
<dbReference type="Proteomes" id="UP000316343">
    <property type="component" value="Unassembled WGS sequence"/>
</dbReference>
<accession>A0A547PCK0</accession>
<keyword evidence="1" id="KW-0547">Nucleotide-binding</keyword>
<reference evidence="1 2" key="1">
    <citation type="submission" date="2019-06" db="EMBL/GenBank/DDBJ databases">
        <title>Erythrobacter insulae sp. nov., isolated from a tidal flat.</title>
        <authorList>
            <person name="Yoon J.-H."/>
        </authorList>
    </citation>
    <scope>NUCLEOTIDE SEQUENCE [LARGE SCALE GENOMIC DNA]</scope>
    <source>
        <strain evidence="1 2">JBTF-M21</strain>
    </source>
</reference>
<evidence type="ECO:0000313" key="2">
    <source>
        <dbReference type="Proteomes" id="UP000316343"/>
    </source>
</evidence>
<keyword evidence="2" id="KW-1185">Reference proteome</keyword>
<dbReference type="RefSeq" id="WP_142788132.1">
    <property type="nucleotide sequence ID" value="NZ_VHJK01000001.1"/>
</dbReference>
<dbReference type="GO" id="GO:0005524">
    <property type="term" value="F:ATP binding"/>
    <property type="evidence" value="ECO:0007669"/>
    <property type="project" value="UniProtKB-KW"/>
</dbReference>
<dbReference type="Gene3D" id="3.30.565.10">
    <property type="entry name" value="Histidine kinase-like ATPase, C-terminal domain"/>
    <property type="match status" value="1"/>
</dbReference>
<proteinExistence type="predicted"/>
<gene>
    <name evidence="1" type="ORF">FGU71_08325</name>
</gene>
<dbReference type="InterPro" id="IPR036890">
    <property type="entry name" value="HATPase_C_sf"/>
</dbReference>
<dbReference type="AlphaFoldDB" id="A0A547PCK0"/>
<dbReference type="EMBL" id="VHJK01000001">
    <property type="protein sequence ID" value="TRD11859.1"/>
    <property type="molecule type" value="Genomic_DNA"/>
</dbReference>
<dbReference type="OrthoDB" id="9802640at2"/>